<proteinExistence type="predicted"/>
<dbReference type="InterPro" id="IPR000620">
    <property type="entry name" value="EamA_dom"/>
</dbReference>
<evidence type="ECO:0000256" key="1">
    <source>
        <dbReference type="ARBA" id="ARBA00004141"/>
    </source>
</evidence>
<feature type="transmembrane region" description="Helical" evidence="5">
    <location>
        <begin position="36"/>
        <end position="58"/>
    </location>
</feature>
<sequence length="290" mass="31964">MRNTLLLGIFFVVLSQVAFALMDSSIKWLSNDISTATIIFFRNLITLMWVLPAFYLSGEMRHSIARLPLHAIRSLSGQIGMILIFVSLKVLPLSDATVLRSLTPLFVPILAFIWLKEKLSWVLIPSFLLALAGVWMLADVDKPHFSLLSLLPIVAGIFVAMAMVAIKRVSKVAKGAEIVFYFSLTGIISALGLALFTEFTLPTSPAIWGIVVLMGIFGSLGQVWVTKANSLTDASILAPFYYLNAVFGALISHFFWNETLGFWGWLGATLVILGGLLLVITQQRRSKQSL</sequence>
<evidence type="ECO:0000313" key="8">
    <source>
        <dbReference type="Proteomes" id="UP000245020"/>
    </source>
</evidence>
<dbReference type="SUPFAM" id="SSF103481">
    <property type="entry name" value="Multidrug resistance efflux transporter EmrE"/>
    <property type="match status" value="2"/>
</dbReference>
<dbReference type="OrthoDB" id="148351at2"/>
<feature type="transmembrane region" description="Helical" evidence="5">
    <location>
        <begin position="206"/>
        <end position="225"/>
    </location>
</feature>
<evidence type="ECO:0000256" key="3">
    <source>
        <dbReference type="ARBA" id="ARBA00022989"/>
    </source>
</evidence>
<dbReference type="GO" id="GO:0016020">
    <property type="term" value="C:membrane"/>
    <property type="evidence" value="ECO:0007669"/>
    <property type="project" value="UniProtKB-SubCell"/>
</dbReference>
<evidence type="ECO:0000313" key="7">
    <source>
        <dbReference type="EMBL" id="PWD81086.1"/>
    </source>
</evidence>
<name>A0A2U2AEJ8_9GAMM</name>
<feature type="transmembrane region" description="Helical" evidence="5">
    <location>
        <begin position="178"/>
        <end position="200"/>
    </location>
</feature>
<feature type="transmembrane region" description="Helical" evidence="5">
    <location>
        <begin position="97"/>
        <end position="115"/>
    </location>
</feature>
<dbReference type="RefSeq" id="WP_109188991.1">
    <property type="nucleotide sequence ID" value="NZ_BMYA01000003.1"/>
</dbReference>
<dbReference type="PANTHER" id="PTHR22911">
    <property type="entry name" value="ACYL-MALONYL CONDENSING ENZYME-RELATED"/>
    <property type="match status" value="1"/>
</dbReference>
<dbReference type="Proteomes" id="UP000245020">
    <property type="component" value="Unassembled WGS sequence"/>
</dbReference>
<feature type="domain" description="EamA" evidence="6">
    <location>
        <begin position="7"/>
        <end position="137"/>
    </location>
</feature>
<gene>
    <name evidence="7" type="ORF">DC083_04075</name>
</gene>
<keyword evidence="2 5" id="KW-0812">Transmembrane</keyword>
<comment type="subcellular location">
    <subcellularLocation>
        <location evidence="1">Membrane</location>
        <topology evidence="1">Multi-pass membrane protein</topology>
    </subcellularLocation>
</comment>
<comment type="caution">
    <text evidence="7">The sequence shown here is derived from an EMBL/GenBank/DDBJ whole genome shotgun (WGS) entry which is preliminary data.</text>
</comment>
<evidence type="ECO:0000256" key="5">
    <source>
        <dbReference type="SAM" id="Phobius"/>
    </source>
</evidence>
<feature type="transmembrane region" description="Helical" evidence="5">
    <location>
        <begin position="144"/>
        <end position="166"/>
    </location>
</feature>
<keyword evidence="4 5" id="KW-0472">Membrane</keyword>
<reference evidence="8" key="1">
    <citation type="submission" date="2018-05" db="EMBL/GenBank/DDBJ databases">
        <title>Ignatzschineria dubaiensis sp. nov., isolated from necrotic foot tissues of dromedaries (Camelus dromedarius) and associated maggots in Dubai, United Arab Emirates.</title>
        <authorList>
            <person name="Tsang C.C."/>
            <person name="Tang J.Y.M."/>
            <person name="Fong J.Y.H."/>
            <person name="Kinne J."/>
            <person name="Lee H.H."/>
            <person name="Joseph M."/>
            <person name="Jose S."/>
            <person name="Schuster R.K."/>
            <person name="Tang Y."/>
            <person name="Sivakumar S."/>
            <person name="Chen J.H.K."/>
            <person name="Teng J.L.L."/>
            <person name="Lau S.K.P."/>
            <person name="Wernery U."/>
            <person name="Woo P.C.Y."/>
        </authorList>
    </citation>
    <scope>NUCLEOTIDE SEQUENCE [LARGE SCALE GENOMIC DNA]</scope>
    <source>
        <strain evidence="8">KCTC 22644</strain>
    </source>
</reference>
<dbReference type="Pfam" id="PF00892">
    <property type="entry name" value="EamA"/>
    <property type="match status" value="2"/>
</dbReference>
<evidence type="ECO:0000256" key="2">
    <source>
        <dbReference type="ARBA" id="ARBA00022692"/>
    </source>
</evidence>
<organism evidence="7 8">
    <name type="scientific">Ignatzschineria ureiclastica</name>
    <dbReference type="NCBI Taxonomy" id="472582"/>
    <lineage>
        <taxon>Bacteria</taxon>
        <taxon>Pseudomonadati</taxon>
        <taxon>Pseudomonadota</taxon>
        <taxon>Gammaproteobacteria</taxon>
        <taxon>Cardiobacteriales</taxon>
        <taxon>Ignatzschineriaceae</taxon>
        <taxon>Ignatzschineria</taxon>
    </lineage>
</organism>
<evidence type="ECO:0000256" key="4">
    <source>
        <dbReference type="ARBA" id="ARBA00023136"/>
    </source>
</evidence>
<feature type="transmembrane region" description="Helical" evidence="5">
    <location>
        <begin position="237"/>
        <end position="256"/>
    </location>
</feature>
<dbReference type="AlphaFoldDB" id="A0A2U2AEJ8"/>
<dbReference type="InterPro" id="IPR037185">
    <property type="entry name" value="EmrE-like"/>
</dbReference>
<feature type="transmembrane region" description="Helical" evidence="5">
    <location>
        <begin position="70"/>
        <end position="91"/>
    </location>
</feature>
<evidence type="ECO:0000259" key="6">
    <source>
        <dbReference type="Pfam" id="PF00892"/>
    </source>
</evidence>
<protein>
    <submittedName>
        <fullName evidence="7">EamA/RhaT family transporter</fullName>
    </submittedName>
</protein>
<accession>A0A2U2AEJ8</accession>
<keyword evidence="3 5" id="KW-1133">Transmembrane helix</keyword>
<dbReference type="PANTHER" id="PTHR22911:SF6">
    <property type="entry name" value="SOLUTE CARRIER FAMILY 35 MEMBER G1"/>
    <property type="match status" value="1"/>
</dbReference>
<dbReference type="EMBL" id="QEWQ01000003">
    <property type="protein sequence ID" value="PWD81086.1"/>
    <property type="molecule type" value="Genomic_DNA"/>
</dbReference>
<feature type="transmembrane region" description="Helical" evidence="5">
    <location>
        <begin position="262"/>
        <end position="280"/>
    </location>
</feature>
<feature type="domain" description="EamA" evidence="6">
    <location>
        <begin position="150"/>
        <end position="279"/>
    </location>
</feature>
<feature type="transmembrane region" description="Helical" evidence="5">
    <location>
        <begin position="122"/>
        <end position="138"/>
    </location>
</feature>
<keyword evidence="8" id="KW-1185">Reference proteome</keyword>